<name>A0A2K1ILW3_PHYPA</name>
<organism evidence="1">
    <name type="scientific">Physcomitrium patens</name>
    <name type="common">Spreading-leaved earth moss</name>
    <name type="synonym">Physcomitrella patens</name>
    <dbReference type="NCBI Taxonomy" id="3218"/>
    <lineage>
        <taxon>Eukaryota</taxon>
        <taxon>Viridiplantae</taxon>
        <taxon>Streptophyta</taxon>
        <taxon>Embryophyta</taxon>
        <taxon>Bryophyta</taxon>
        <taxon>Bryophytina</taxon>
        <taxon>Bryopsida</taxon>
        <taxon>Funariidae</taxon>
        <taxon>Funariales</taxon>
        <taxon>Funariaceae</taxon>
        <taxon>Physcomitrium</taxon>
    </lineage>
</organism>
<dbReference type="EMBL" id="ABEU02000022">
    <property type="protein sequence ID" value="PNR30267.1"/>
    <property type="molecule type" value="Genomic_DNA"/>
</dbReference>
<reference evidence="1 3" key="1">
    <citation type="journal article" date="2008" name="Science">
        <title>The Physcomitrella genome reveals evolutionary insights into the conquest of land by plants.</title>
        <authorList>
            <person name="Rensing S."/>
            <person name="Lang D."/>
            <person name="Zimmer A."/>
            <person name="Terry A."/>
            <person name="Salamov A."/>
            <person name="Shapiro H."/>
            <person name="Nishiyama T."/>
            <person name="Perroud P.-F."/>
            <person name="Lindquist E."/>
            <person name="Kamisugi Y."/>
            <person name="Tanahashi T."/>
            <person name="Sakakibara K."/>
            <person name="Fujita T."/>
            <person name="Oishi K."/>
            <person name="Shin-I T."/>
            <person name="Kuroki Y."/>
            <person name="Toyoda A."/>
            <person name="Suzuki Y."/>
            <person name="Hashimoto A."/>
            <person name="Yamaguchi K."/>
            <person name="Sugano A."/>
            <person name="Kohara Y."/>
            <person name="Fujiyama A."/>
            <person name="Anterola A."/>
            <person name="Aoki S."/>
            <person name="Ashton N."/>
            <person name="Barbazuk W.B."/>
            <person name="Barker E."/>
            <person name="Bennetzen J."/>
            <person name="Bezanilla M."/>
            <person name="Blankenship R."/>
            <person name="Cho S.H."/>
            <person name="Dutcher S."/>
            <person name="Estelle M."/>
            <person name="Fawcett J.A."/>
            <person name="Gundlach H."/>
            <person name="Hanada K."/>
            <person name="Heyl A."/>
            <person name="Hicks K.A."/>
            <person name="Hugh J."/>
            <person name="Lohr M."/>
            <person name="Mayer K."/>
            <person name="Melkozernov A."/>
            <person name="Murata T."/>
            <person name="Nelson D."/>
            <person name="Pils B."/>
            <person name="Prigge M."/>
            <person name="Reiss B."/>
            <person name="Renner T."/>
            <person name="Rombauts S."/>
            <person name="Rushton P."/>
            <person name="Sanderfoot A."/>
            <person name="Schween G."/>
            <person name="Shiu S.-H."/>
            <person name="Stueber K."/>
            <person name="Theodoulou F.L."/>
            <person name="Tu H."/>
            <person name="Van de Peer Y."/>
            <person name="Verrier P.J."/>
            <person name="Waters E."/>
            <person name="Wood A."/>
            <person name="Yang L."/>
            <person name="Cove D."/>
            <person name="Cuming A."/>
            <person name="Hasebe M."/>
            <person name="Lucas S."/>
            <person name="Mishler D.B."/>
            <person name="Reski R."/>
            <person name="Grigoriev I."/>
            <person name="Quatrano R.S."/>
            <person name="Boore J.L."/>
        </authorList>
    </citation>
    <scope>NUCLEOTIDE SEQUENCE [LARGE SCALE GENOMIC DNA]</scope>
    <source>
        <strain evidence="2 3">cv. Gransden 2004</strain>
    </source>
</reference>
<sequence>MPSGQKKSDANNVRLIGAAFFSLSLMCYHIGVQAHLILADAVNQFSTLPSVTITGCRHGCVGVNRKSRLTSPVGLAGRGGYKGG</sequence>
<evidence type="ECO:0000313" key="3">
    <source>
        <dbReference type="Proteomes" id="UP000006727"/>
    </source>
</evidence>
<dbReference type="EnsemblPlants" id="Pp3c22_1830V3.1">
    <property type="protein sequence ID" value="Pp3c22_1830V3.1"/>
    <property type="gene ID" value="Pp3c22_1830"/>
</dbReference>
<accession>A0A2K1ILW3</accession>
<dbReference type="PaxDb" id="3218-PP1S162_89V6.1"/>
<keyword evidence="3" id="KW-1185">Reference proteome</keyword>
<proteinExistence type="predicted"/>
<dbReference type="AlphaFoldDB" id="A0A2K1ILW3"/>
<dbReference type="Gramene" id="Pp3c22_1830V3.1">
    <property type="protein sequence ID" value="Pp3c22_1830V3.1"/>
    <property type="gene ID" value="Pp3c22_1830"/>
</dbReference>
<dbReference type="Proteomes" id="UP000006727">
    <property type="component" value="Chromosome 22"/>
</dbReference>
<evidence type="ECO:0000313" key="2">
    <source>
        <dbReference type="EnsemblPlants" id="Pp3c22_1830V3.1"/>
    </source>
</evidence>
<protein>
    <submittedName>
        <fullName evidence="1 2">Uncharacterized protein</fullName>
    </submittedName>
</protein>
<reference evidence="2" key="3">
    <citation type="submission" date="2020-12" db="UniProtKB">
        <authorList>
            <consortium name="EnsemblPlants"/>
        </authorList>
    </citation>
    <scope>IDENTIFICATION</scope>
</reference>
<dbReference type="InParanoid" id="A0A2K1ILW3"/>
<gene>
    <name evidence="1" type="ORF">PHYPA_026583</name>
</gene>
<evidence type="ECO:0000313" key="1">
    <source>
        <dbReference type="EMBL" id="PNR30267.1"/>
    </source>
</evidence>
<reference evidence="1 3" key="2">
    <citation type="journal article" date="2018" name="Plant J.">
        <title>The Physcomitrella patens chromosome-scale assembly reveals moss genome structure and evolution.</title>
        <authorList>
            <person name="Lang D."/>
            <person name="Ullrich K.K."/>
            <person name="Murat F."/>
            <person name="Fuchs J."/>
            <person name="Jenkins J."/>
            <person name="Haas F.B."/>
            <person name="Piednoel M."/>
            <person name="Gundlach H."/>
            <person name="Van Bel M."/>
            <person name="Meyberg R."/>
            <person name="Vives C."/>
            <person name="Morata J."/>
            <person name="Symeonidi A."/>
            <person name="Hiss M."/>
            <person name="Muchero W."/>
            <person name="Kamisugi Y."/>
            <person name="Saleh O."/>
            <person name="Blanc G."/>
            <person name="Decker E.L."/>
            <person name="van Gessel N."/>
            <person name="Grimwood J."/>
            <person name="Hayes R.D."/>
            <person name="Graham S.W."/>
            <person name="Gunter L.E."/>
            <person name="McDaniel S.F."/>
            <person name="Hoernstein S.N.W."/>
            <person name="Larsson A."/>
            <person name="Li F.W."/>
            <person name="Perroud P.F."/>
            <person name="Phillips J."/>
            <person name="Ranjan P."/>
            <person name="Rokshar D.S."/>
            <person name="Rothfels C.J."/>
            <person name="Schneider L."/>
            <person name="Shu S."/>
            <person name="Stevenson D.W."/>
            <person name="Thummler F."/>
            <person name="Tillich M."/>
            <person name="Villarreal Aguilar J.C."/>
            <person name="Widiez T."/>
            <person name="Wong G.K."/>
            <person name="Wymore A."/>
            <person name="Zhang Y."/>
            <person name="Zimmer A.D."/>
            <person name="Quatrano R.S."/>
            <person name="Mayer K.F.X."/>
            <person name="Goodstein D."/>
            <person name="Casacuberta J.M."/>
            <person name="Vandepoele K."/>
            <person name="Reski R."/>
            <person name="Cuming A.C."/>
            <person name="Tuskan G.A."/>
            <person name="Maumus F."/>
            <person name="Salse J."/>
            <person name="Schmutz J."/>
            <person name="Rensing S.A."/>
        </authorList>
    </citation>
    <scope>NUCLEOTIDE SEQUENCE [LARGE SCALE GENOMIC DNA]</scope>
    <source>
        <strain evidence="2 3">cv. Gransden 2004</strain>
    </source>
</reference>